<proteinExistence type="predicted"/>
<keyword evidence="2" id="KW-1185">Reference proteome</keyword>
<dbReference type="KEGG" id="dfl:DFE_1680"/>
<accession>A0A2Z6AZ22</accession>
<name>A0A2Z6AZ22_9BACT</name>
<dbReference type="Proteomes" id="UP000269883">
    <property type="component" value="Chromosome"/>
</dbReference>
<sequence length="62" mass="6722">MQIAGHFSCVDPDSTGFYCFIHAFRGSIEVLADAAKYVSRHANVSQTQAGSNGLVTRPKDTF</sequence>
<evidence type="ECO:0000313" key="1">
    <source>
        <dbReference type="EMBL" id="BBD08406.1"/>
    </source>
</evidence>
<gene>
    <name evidence="1" type="ORF">DFE_1680</name>
</gene>
<protein>
    <submittedName>
        <fullName evidence="1">Uncharacterized protein</fullName>
    </submittedName>
</protein>
<evidence type="ECO:0000313" key="2">
    <source>
        <dbReference type="Proteomes" id="UP000269883"/>
    </source>
</evidence>
<reference evidence="1 2" key="1">
    <citation type="journal article" date="2018" name="Sci. Adv.">
        <title>Multi-heme cytochromes provide a pathway for survival in energy-limited environments.</title>
        <authorList>
            <person name="Deng X."/>
            <person name="Dohmae N."/>
            <person name="Nealson K.H."/>
            <person name="Hashimoto K."/>
            <person name="Okamoto A."/>
        </authorList>
    </citation>
    <scope>NUCLEOTIDE SEQUENCE [LARGE SCALE GENOMIC DNA]</scope>
    <source>
        <strain evidence="1 2">IS5</strain>
    </source>
</reference>
<organism evidence="1 2">
    <name type="scientific">Desulfovibrio ferrophilus</name>
    <dbReference type="NCBI Taxonomy" id="241368"/>
    <lineage>
        <taxon>Bacteria</taxon>
        <taxon>Pseudomonadati</taxon>
        <taxon>Thermodesulfobacteriota</taxon>
        <taxon>Desulfovibrionia</taxon>
        <taxon>Desulfovibrionales</taxon>
        <taxon>Desulfovibrionaceae</taxon>
        <taxon>Desulfovibrio</taxon>
    </lineage>
</organism>
<dbReference type="EMBL" id="AP017378">
    <property type="protein sequence ID" value="BBD08406.1"/>
    <property type="molecule type" value="Genomic_DNA"/>
</dbReference>
<dbReference type="AlphaFoldDB" id="A0A2Z6AZ22"/>